<evidence type="ECO:0000313" key="1">
    <source>
        <dbReference type="EMBL" id="AMP36014.1"/>
    </source>
</evidence>
<dbReference type="RefSeq" id="WP_023662221.1">
    <property type="nucleotide sequence ID" value="NZ_KU254577.1"/>
</dbReference>
<geneLocation type="plasmid" evidence="1">
    <name>pHN39-SIM</name>
</geneLocation>
<proteinExistence type="predicted"/>
<sequence length="153" mass="16920">MEINRKTSSDTDTNLKALLDVFAQNNFQTVIFFASTTVGGSDDDGPDTNWPLMAALVQTLQGNYDIYDGLFLTAKRYPRYMEVKSVLDAAVAVSNGSVHFAPAPLPFTAGKTKEDALAVMLSVQTKVFDQDSRADYFRLLSRVTEKQLADMHN</sequence>
<reference evidence="1" key="1">
    <citation type="submission" date="2015-12" db="EMBL/GenBank/DDBJ databases">
        <title>The first report of fully sequenced SIM-encoding plasmid pHN39-SIM.</title>
        <authorList>
            <person name="Sun F."/>
            <person name="Zhou D."/>
            <person name="Wang Q."/>
            <person name="Feng J."/>
            <person name="Feng W."/>
            <person name="Luo W."/>
            <person name="Zhang D."/>
            <person name="Chen Y."/>
            <person name="Qiu X."/>
            <person name="Yin Z."/>
            <person name="Chen W."/>
            <person name="Xia P."/>
        </authorList>
    </citation>
    <scope>NUCLEOTIDE SEQUENCE</scope>
    <source>
        <strain evidence="1">HN39</strain>
        <plasmid evidence="1">pHN39-SIM</plasmid>
    </source>
</reference>
<organism evidence="1">
    <name type="scientific">Pseudomonas aeruginosa</name>
    <dbReference type="NCBI Taxonomy" id="287"/>
    <lineage>
        <taxon>Bacteria</taxon>
        <taxon>Pseudomonadati</taxon>
        <taxon>Pseudomonadota</taxon>
        <taxon>Gammaproteobacteria</taxon>
        <taxon>Pseudomonadales</taxon>
        <taxon>Pseudomonadaceae</taxon>
        <taxon>Pseudomonas</taxon>
    </lineage>
</organism>
<name>A0A3G1DH37_PSEAI</name>
<accession>A0A3G1DH37</accession>
<dbReference type="AlphaFoldDB" id="A0A3G1DH37"/>
<keyword evidence="1" id="KW-0614">Plasmid</keyword>
<protein>
    <submittedName>
        <fullName evidence="1">Uncharacterized protein</fullName>
    </submittedName>
</protein>
<dbReference type="EMBL" id="KU254577">
    <property type="protein sequence ID" value="AMP36014.1"/>
    <property type="molecule type" value="Genomic_DNA"/>
</dbReference>